<sequence>MSNAAERILVRAGKNPLTPMTAERSLAISPTGVFGTNAGNMLFYTGAWRTLLTDDADLVADGYAMEREDAAGAADRISDGFDRVVIPLANAFRGSFVAHLERLTEVVRGLRVPVTVLGIGAQRKLDAGVDSMPDEVRTAAKAFVGAVLDRSPSIGVRGEVTRDFLTDLGFDDANIDVIGCPSLYGFGGDGTLKAAGDVASDAAIAVTYSPYLRDIGPFVREVTGAYRDSYVVPQTVEALALMLWGEPTRYAGNPDLPESDAHELYRSDRMRFFVDATTWIDTLRDRDLVVGTRIHGTIAGLLAGVPSILIAHDTRTLELARFHAIPHLPKHALRRVDLQRWYQQSDFAGFTAAHAGNVAVYRDFLHRHGLAHTLDQENTRFDRELATLELAPPVRTRFAAGAAGRRPLAARWRHRVSGALKTVRGR</sequence>
<dbReference type="Pfam" id="PF04230">
    <property type="entry name" value="PS_pyruv_trans"/>
    <property type="match status" value="1"/>
</dbReference>
<dbReference type="EMBL" id="JBHTBE010000001">
    <property type="protein sequence ID" value="MFC7267784.1"/>
    <property type="molecule type" value="Genomic_DNA"/>
</dbReference>
<reference evidence="3" key="1">
    <citation type="journal article" date="2019" name="Int. J. Syst. Evol. Microbiol.">
        <title>The Global Catalogue of Microorganisms (GCM) 10K type strain sequencing project: providing services to taxonomists for standard genome sequencing and annotation.</title>
        <authorList>
            <consortium name="The Broad Institute Genomics Platform"/>
            <consortium name="The Broad Institute Genome Sequencing Center for Infectious Disease"/>
            <person name="Wu L."/>
            <person name="Ma J."/>
        </authorList>
    </citation>
    <scope>NUCLEOTIDE SEQUENCE [LARGE SCALE GENOMIC DNA]</scope>
    <source>
        <strain evidence="3">CGMCC 1.15772</strain>
    </source>
</reference>
<evidence type="ECO:0000259" key="1">
    <source>
        <dbReference type="Pfam" id="PF04230"/>
    </source>
</evidence>
<name>A0ABW2HDF4_9MICO</name>
<proteinExistence type="predicted"/>
<dbReference type="InterPro" id="IPR007345">
    <property type="entry name" value="Polysacch_pyruvyl_Trfase"/>
</dbReference>
<dbReference type="RefSeq" id="WP_262872713.1">
    <property type="nucleotide sequence ID" value="NZ_BAABKW010000018.1"/>
</dbReference>
<dbReference type="Proteomes" id="UP001596507">
    <property type="component" value="Unassembled WGS sequence"/>
</dbReference>
<accession>A0ABW2HDF4</accession>
<evidence type="ECO:0000313" key="3">
    <source>
        <dbReference type="Proteomes" id="UP001596507"/>
    </source>
</evidence>
<keyword evidence="2" id="KW-0808">Transferase</keyword>
<feature type="domain" description="Polysaccharide pyruvyl transferase" evidence="1">
    <location>
        <begin position="37"/>
        <end position="313"/>
    </location>
</feature>
<protein>
    <submittedName>
        <fullName evidence="2">Polysaccharide pyruvyl transferase family protein</fullName>
    </submittedName>
</protein>
<comment type="caution">
    <text evidence="2">The sequence shown here is derived from an EMBL/GenBank/DDBJ whole genome shotgun (WGS) entry which is preliminary data.</text>
</comment>
<gene>
    <name evidence="2" type="ORF">ACFQRL_02285</name>
</gene>
<evidence type="ECO:0000313" key="2">
    <source>
        <dbReference type="EMBL" id="MFC7267784.1"/>
    </source>
</evidence>
<organism evidence="2 3">
    <name type="scientific">Microbacterium fluvii</name>
    <dbReference type="NCBI Taxonomy" id="415215"/>
    <lineage>
        <taxon>Bacteria</taxon>
        <taxon>Bacillati</taxon>
        <taxon>Actinomycetota</taxon>
        <taxon>Actinomycetes</taxon>
        <taxon>Micrococcales</taxon>
        <taxon>Microbacteriaceae</taxon>
        <taxon>Microbacterium</taxon>
    </lineage>
</organism>
<keyword evidence="3" id="KW-1185">Reference proteome</keyword>
<dbReference type="GO" id="GO:0016740">
    <property type="term" value="F:transferase activity"/>
    <property type="evidence" value="ECO:0007669"/>
    <property type="project" value="UniProtKB-KW"/>
</dbReference>